<dbReference type="Proteomes" id="UP001396898">
    <property type="component" value="Unassembled WGS sequence"/>
</dbReference>
<dbReference type="EMBL" id="JAQQWI010000007">
    <property type="protein sequence ID" value="KAK8028481.1"/>
    <property type="molecule type" value="Genomic_DNA"/>
</dbReference>
<evidence type="ECO:0000313" key="2">
    <source>
        <dbReference type="Proteomes" id="UP001396898"/>
    </source>
</evidence>
<comment type="caution">
    <text evidence="1">The sequence shown here is derived from an EMBL/GenBank/DDBJ whole genome shotgun (WGS) entry which is preliminary data.</text>
</comment>
<organism evidence="1 2">
    <name type="scientific">Apiospora marii</name>
    <dbReference type="NCBI Taxonomy" id="335849"/>
    <lineage>
        <taxon>Eukaryota</taxon>
        <taxon>Fungi</taxon>
        <taxon>Dikarya</taxon>
        <taxon>Ascomycota</taxon>
        <taxon>Pezizomycotina</taxon>
        <taxon>Sordariomycetes</taxon>
        <taxon>Xylariomycetidae</taxon>
        <taxon>Amphisphaeriales</taxon>
        <taxon>Apiosporaceae</taxon>
        <taxon>Apiospora</taxon>
    </lineage>
</organism>
<reference evidence="1 2" key="1">
    <citation type="submission" date="2023-01" db="EMBL/GenBank/DDBJ databases">
        <title>Analysis of 21 Apiospora genomes using comparative genomics revels a genus with tremendous synthesis potential of carbohydrate active enzymes and secondary metabolites.</title>
        <authorList>
            <person name="Sorensen T."/>
        </authorList>
    </citation>
    <scope>NUCLEOTIDE SEQUENCE [LARGE SCALE GENOMIC DNA]</scope>
    <source>
        <strain evidence="1 2">CBS 20057</strain>
    </source>
</reference>
<name>A0ABR1S9I3_9PEZI</name>
<evidence type="ECO:0000313" key="1">
    <source>
        <dbReference type="EMBL" id="KAK8028481.1"/>
    </source>
</evidence>
<sequence length="181" mass="20079">MPNETTGSFKTLWEVATQKECFTNNTNPRLDTGLPPWSNSPDGYASRLVELTSQLPDIEATVTSCREPDEENSVAIRITDVRKTYSRGEDCPVIDTNAVPAKCAFNSVAKELAARVSDEVLNDMRCNRGEWQTITAPCQSRQNYLAPPQHADFGMGLVTTSSGACRFEMRSSSWSYLRCAK</sequence>
<accession>A0ABR1S9I3</accession>
<protein>
    <submittedName>
        <fullName evidence="1">Uncharacterized protein</fullName>
    </submittedName>
</protein>
<proteinExistence type="predicted"/>
<keyword evidence="2" id="KW-1185">Reference proteome</keyword>
<gene>
    <name evidence="1" type="ORF">PG991_005537</name>
</gene>